<feature type="domain" description="Ig-like" evidence="7">
    <location>
        <begin position="93"/>
        <end position="178"/>
    </location>
</feature>
<dbReference type="InterPro" id="IPR036179">
    <property type="entry name" value="Ig-like_dom_sf"/>
</dbReference>
<keyword evidence="2" id="KW-0677">Repeat</keyword>
<feature type="region of interest" description="Disordered" evidence="5">
    <location>
        <begin position="281"/>
        <end position="305"/>
    </location>
</feature>
<feature type="region of interest" description="Disordered" evidence="5">
    <location>
        <begin position="1087"/>
        <end position="1145"/>
    </location>
</feature>
<dbReference type="Gene3D" id="2.60.40.10">
    <property type="entry name" value="Immunoglobulins"/>
    <property type="match status" value="1"/>
</dbReference>
<dbReference type="GO" id="GO:0035082">
    <property type="term" value="P:axoneme assembly"/>
    <property type="evidence" value="ECO:0007669"/>
    <property type="project" value="TreeGrafter"/>
</dbReference>
<keyword evidence="9" id="KW-1185">Reference proteome</keyword>
<reference evidence="8 9" key="1">
    <citation type="submission" date="2013-11" db="EMBL/GenBank/DDBJ databases">
        <title>The Damaraland mole rat (Fukomys damarensis) genome and evolution of African mole rats.</title>
        <authorList>
            <person name="Gladyshev V.N."/>
            <person name="Fang X."/>
        </authorList>
    </citation>
    <scope>NUCLEOTIDE SEQUENCE [LARGE SCALE GENOMIC DNA]</scope>
    <source>
        <tissue evidence="8">Liver</tissue>
    </source>
</reference>
<evidence type="ECO:0000256" key="6">
    <source>
        <dbReference type="SAM" id="Phobius"/>
    </source>
</evidence>
<dbReference type="Pfam" id="PF15261">
    <property type="entry name" value="JHY"/>
    <property type="match status" value="1"/>
</dbReference>
<feature type="region of interest" description="Disordered" evidence="5">
    <location>
        <begin position="453"/>
        <end position="526"/>
    </location>
</feature>
<dbReference type="SMART" id="SM00409">
    <property type="entry name" value="IG"/>
    <property type="match status" value="1"/>
</dbReference>
<dbReference type="STRING" id="885580.ENSFDAP00000001855"/>
<dbReference type="InterPro" id="IPR003599">
    <property type="entry name" value="Ig_sub"/>
</dbReference>
<evidence type="ECO:0000259" key="7">
    <source>
        <dbReference type="PROSITE" id="PS50835"/>
    </source>
</evidence>
<feature type="region of interest" description="Disordered" evidence="5">
    <location>
        <begin position="741"/>
        <end position="771"/>
    </location>
</feature>
<dbReference type="AlphaFoldDB" id="A0A091DXZ4"/>
<feature type="compositionally biased region" description="Polar residues" evidence="5">
    <location>
        <begin position="514"/>
        <end position="525"/>
    </location>
</feature>
<sequence>MLMMRIRAPLTRTAAIPSDSEAPSSSSCNKNSQVQENQPQQASTRKSTAHDLPLHFSFYVIGNNPQSLEEVDRVTVAQHNMWWGVLSLLSWLPLQDTFLINHTETITVEEGQMLILKCVTSLEKNVSLQWLAPSGFTIFLNKNPALKNSRYRLLHHSATQLSISVPSVSLQDEGVYKCLHYSDSVSTKEVKVIVLGGTHHEFETDGKKCNTTSTLIVHSFHKNSTVDCIIQHTGLQGRKLVVPFRFEDLVTDQETDSNAPGTSSLSCPDLQQPTSIVSKMENSSTLEISEKEKEETTQESDLASEAKPQHLGLARKKSGILLLTLVSFLIFILFVIVQLFIMKLRKAHVVWKKENDISEHTVESYRSRSNNEETSSQERNGQSNAVVSYNFKYHLTVPINKSIPLISEFFKMSNSKLIPKLSIQSPVHHNNLNVQSSDRPFKKDLNLISKDSLESDSESLTHENKSQSELDQIQDKDIEPDSLEESPAQESLSETEGETEKTAAQMAREEDYSAQDNDGSNSQQLIKDKYSDLRYDPNWKNKKEEVQLLIVETLPESADSSSENLPLVPLYPSKETSMELSEGKEKQKKCPQSAATLLGSEFLSPDYEPGSQVSEPFSEPSDSDQEEKSSNLSKYLKSSSSHNEVFLPGSRGPRRRKSKQYFVEKNKLTLGLPTPKTDSYLQLHNKKRGETHLEQISYSIRVTGKTSVQNAKETENAVINPEDKWHQRARQLKNYQEHLSECEGKTSSDVVRGQSSESVNGQQASRRPAKPRVRRLHKHQNGMKSFMTKELIVSQGIQNKTPTQQQNQNQNGSVMLWNASNNDVQDLSALRNQNSKGTSNMFALPKQTFDEVLYKNSTGYHSVLNVNKERQYKDEEEKRFSYQQLPVYTVSNMDLNNFNEISERHVFLSQKGSQSAYDMVVHGATGNKKQPKQPYEETKYKNIEMLWKFNSSSYSQPTRASPNSQLTQIMEQHQQALVQLAEVQPREGSFSNVTLPPILSRVESESQLSSERNQMKIIRSNSEGYLFQLGKGKKNRKRSSIKSTKLKGYQKRDVRLGGLGPDFESIRDKMQKLKQQKEYAKQVKEYNMKTLSSPSKPQPAKTENKPVIPRQKALEYSKTIPKPKQSNLTDQATKKKKNPTFNGKEESLPEISLLEILQSRHERERQAVAAFKVLHIV</sequence>
<feature type="compositionally biased region" description="Polar residues" evidence="5">
    <location>
        <begin position="28"/>
        <end position="46"/>
    </location>
</feature>
<evidence type="ECO:0000313" key="8">
    <source>
        <dbReference type="EMBL" id="KFO35962.1"/>
    </source>
</evidence>
<feature type="compositionally biased region" description="Basic and acidic residues" evidence="5">
    <location>
        <begin position="361"/>
        <end position="371"/>
    </location>
</feature>
<evidence type="ECO:0000256" key="3">
    <source>
        <dbReference type="ARBA" id="ARBA00023157"/>
    </source>
</evidence>
<dbReference type="InterPro" id="IPR013783">
    <property type="entry name" value="Ig-like_fold"/>
</dbReference>
<keyword evidence="4" id="KW-0393">Immunoglobulin domain</keyword>
<dbReference type="GO" id="GO:0007420">
    <property type="term" value="P:brain development"/>
    <property type="evidence" value="ECO:0007669"/>
    <property type="project" value="TreeGrafter"/>
</dbReference>
<feature type="compositionally biased region" description="Low complexity" evidence="5">
    <location>
        <begin position="14"/>
        <end position="27"/>
    </location>
</feature>
<keyword evidence="6" id="KW-1133">Transmembrane helix</keyword>
<dbReference type="SUPFAM" id="SSF48726">
    <property type="entry name" value="Immunoglobulin"/>
    <property type="match status" value="1"/>
</dbReference>
<keyword evidence="3" id="KW-1015">Disulfide bond</keyword>
<evidence type="ECO:0000313" key="9">
    <source>
        <dbReference type="Proteomes" id="UP000028990"/>
    </source>
</evidence>
<name>A0A091DXZ4_FUKDA</name>
<feature type="compositionally biased region" description="Basic and acidic residues" evidence="5">
    <location>
        <begin position="459"/>
        <end position="479"/>
    </location>
</feature>
<dbReference type="InterPro" id="IPR007110">
    <property type="entry name" value="Ig-like_dom"/>
</dbReference>
<keyword evidence="1" id="KW-0732">Signal</keyword>
<dbReference type="Proteomes" id="UP000028990">
    <property type="component" value="Unassembled WGS sequence"/>
</dbReference>
<dbReference type="PROSITE" id="PS50835">
    <property type="entry name" value="IG_LIKE"/>
    <property type="match status" value="1"/>
</dbReference>
<gene>
    <name evidence="8" type="ORF">H920_02602</name>
</gene>
<feature type="compositionally biased region" description="Low complexity" evidence="5">
    <location>
        <begin position="630"/>
        <end position="641"/>
    </location>
</feature>
<feature type="region of interest" description="Disordered" evidence="5">
    <location>
        <begin position="555"/>
        <end position="659"/>
    </location>
</feature>
<dbReference type="eggNOG" id="ENOG502S6KC">
    <property type="taxonomic scope" value="Eukaryota"/>
</dbReference>
<organism evidence="8 9">
    <name type="scientific">Fukomys damarensis</name>
    <name type="common">Damaraland mole rat</name>
    <name type="synonym">Cryptomys damarensis</name>
    <dbReference type="NCBI Taxonomy" id="885580"/>
    <lineage>
        <taxon>Eukaryota</taxon>
        <taxon>Metazoa</taxon>
        <taxon>Chordata</taxon>
        <taxon>Craniata</taxon>
        <taxon>Vertebrata</taxon>
        <taxon>Euteleostomi</taxon>
        <taxon>Mammalia</taxon>
        <taxon>Eutheria</taxon>
        <taxon>Euarchontoglires</taxon>
        <taxon>Glires</taxon>
        <taxon>Rodentia</taxon>
        <taxon>Hystricomorpha</taxon>
        <taxon>Bathyergidae</taxon>
        <taxon>Fukomys</taxon>
    </lineage>
</organism>
<feature type="region of interest" description="Disordered" evidence="5">
    <location>
        <begin position="13"/>
        <end position="47"/>
    </location>
</feature>
<keyword evidence="6" id="KW-0812">Transmembrane</keyword>
<feature type="compositionally biased region" description="Polar residues" evidence="5">
    <location>
        <begin position="747"/>
        <end position="765"/>
    </location>
</feature>
<protein>
    <recommendedName>
        <fullName evidence="7">Ig-like domain-containing protein</fullName>
    </recommendedName>
</protein>
<feature type="compositionally biased region" description="Polar residues" evidence="5">
    <location>
        <begin position="372"/>
        <end position="381"/>
    </location>
</feature>
<dbReference type="PANTHER" id="PTHR14726">
    <property type="entry name" value="JHY PROTEIN HOMOLOG"/>
    <property type="match status" value="1"/>
</dbReference>
<dbReference type="PANTHER" id="PTHR14726:SF1">
    <property type="entry name" value="JHY PROTEIN HOMOLOG"/>
    <property type="match status" value="1"/>
</dbReference>
<feature type="region of interest" description="Disordered" evidence="5">
    <location>
        <begin position="361"/>
        <end position="381"/>
    </location>
</feature>
<proteinExistence type="predicted"/>
<evidence type="ECO:0000256" key="5">
    <source>
        <dbReference type="SAM" id="MobiDB-lite"/>
    </source>
</evidence>
<dbReference type="FunFam" id="2.60.40.10:FF:000013">
    <property type="entry name" value="cell adhesion molecule 1 isoform X1"/>
    <property type="match status" value="1"/>
</dbReference>
<keyword evidence="6" id="KW-0472">Membrane</keyword>
<accession>A0A091DXZ4</accession>
<dbReference type="InterPro" id="IPR027968">
    <property type="entry name" value="JHY"/>
</dbReference>
<dbReference type="Pfam" id="PF07686">
    <property type="entry name" value="V-set"/>
    <property type="match status" value="1"/>
</dbReference>
<feature type="transmembrane region" description="Helical" evidence="6">
    <location>
        <begin position="320"/>
        <end position="341"/>
    </location>
</feature>
<evidence type="ECO:0000256" key="2">
    <source>
        <dbReference type="ARBA" id="ARBA00022737"/>
    </source>
</evidence>
<dbReference type="EMBL" id="KN121589">
    <property type="protein sequence ID" value="KFO35962.1"/>
    <property type="molecule type" value="Genomic_DNA"/>
</dbReference>
<evidence type="ECO:0000256" key="4">
    <source>
        <dbReference type="ARBA" id="ARBA00023319"/>
    </source>
</evidence>
<evidence type="ECO:0000256" key="1">
    <source>
        <dbReference type="ARBA" id="ARBA00022729"/>
    </source>
</evidence>
<dbReference type="InterPro" id="IPR013106">
    <property type="entry name" value="Ig_V-set"/>
</dbReference>